<evidence type="ECO:0000256" key="7">
    <source>
        <dbReference type="SAM" id="SignalP"/>
    </source>
</evidence>
<evidence type="ECO:0000256" key="2">
    <source>
        <dbReference type="ARBA" id="ARBA00009178"/>
    </source>
</evidence>
<evidence type="ECO:0000313" key="8">
    <source>
        <dbReference type="EMBL" id="GKV18024.1"/>
    </source>
</evidence>
<dbReference type="GO" id="GO:0019722">
    <property type="term" value="P:calcium-mediated signaling"/>
    <property type="evidence" value="ECO:0007669"/>
    <property type="project" value="TreeGrafter"/>
</dbReference>
<dbReference type="GO" id="GO:0005576">
    <property type="term" value="C:extracellular region"/>
    <property type="evidence" value="ECO:0007669"/>
    <property type="project" value="UniProtKB-SubCell"/>
</dbReference>
<dbReference type="Pfam" id="PF05498">
    <property type="entry name" value="RALF"/>
    <property type="match status" value="1"/>
</dbReference>
<dbReference type="EMBL" id="BPVZ01000049">
    <property type="protein sequence ID" value="GKV18024.1"/>
    <property type="molecule type" value="Genomic_DNA"/>
</dbReference>
<proteinExistence type="inferred from homology"/>
<keyword evidence="6" id="KW-1015">Disulfide bond</keyword>
<feature type="chain" id="PRO_5043450529" evidence="7">
    <location>
        <begin position="33"/>
        <end position="121"/>
    </location>
</feature>
<evidence type="ECO:0000313" key="9">
    <source>
        <dbReference type="Proteomes" id="UP001054252"/>
    </source>
</evidence>
<organism evidence="8 9">
    <name type="scientific">Rubroshorea leprosula</name>
    <dbReference type="NCBI Taxonomy" id="152421"/>
    <lineage>
        <taxon>Eukaryota</taxon>
        <taxon>Viridiplantae</taxon>
        <taxon>Streptophyta</taxon>
        <taxon>Embryophyta</taxon>
        <taxon>Tracheophyta</taxon>
        <taxon>Spermatophyta</taxon>
        <taxon>Magnoliopsida</taxon>
        <taxon>eudicotyledons</taxon>
        <taxon>Gunneridae</taxon>
        <taxon>Pentapetalae</taxon>
        <taxon>rosids</taxon>
        <taxon>malvids</taxon>
        <taxon>Malvales</taxon>
        <taxon>Dipterocarpaceae</taxon>
        <taxon>Rubroshorea</taxon>
    </lineage>
</organism>
<evidence type="ECO:0000256" key="5">
    <source>
        <dbReference type="ARBA" id="ARBA00022729"/>
    </source>
</evidence>
<sequence>MKNKSKRADFMPQLLPPTLLLLLLLFQNPCCSHCRVADAEVAFYRGMCNGSMAECGEIGEEFPMESETSRRILQASKRISYGALSRDRAACGANCKPGVPYANTLTRPCTKIYQCRSGGKR</sequence>
<name>A0AAV5JTR0_9ROSI</name>
<dbReference type="InterPro" id="IPR008801">
    <property type="entry name" value="RALF"/>
</dbReference>
<comment type="subcellular location">
    <subcellularLocation>
        <location evidence="1">Secreted</location>
    </subcellularLocation>
</comment>
<evidence type="ECO:0000256" key="6">
    <source>
        <dbReference type="ARBA" id="ARBA00023157"/>
    </source>
</evidence>
<keyword evidence="5 7" id="KW-0732">Signal</keyword>
<accession>A0AAV5JTR0</accession>
<protein>
    <submittedName>
        <fullName evidence="8">Uncharacterized protein</fullName>
    </submittedName>
</protein>
<dbReference type="AlphaFoldDB" id="A0AAV5JTR0"/>
<evidence type="ECO:0000256" key="3">
    <source>
        <dbReference type="ARBA" id="ARBA00022525"/>
    </source>
</evidence>
<keyword evidence="4" id="KW-0372">Hormone</keyword>
<dbReference type="PANTHER" id="PTHR33136">
    <property type="entry name" value="RAPID ALKALINIZATION FACTOR-LIKE"/>
    <property type="match status" value="1"/>
</dbReference>
<comment type="similarity">
    <text evidence="2">Belongs to the plant rapid alkalinization factor (RALF) family.</text>
</comment>
<dbReference type="GO" id="GO:0009506">
    <property type="term" value="C:plasmodesma"/>
    <property type="evidence" value="ECO:0007669"/>
    <property type="project" value="TreeGrafter"/>
</dbReference>
<dbReference type="Proteomes" id="UP001054252">
    <property type="component" value="Unassembled WGS sequence"/>
</dbReference>
<keyword evidence="9" id="KW-1185">Reference proteome</keyword>
<dbReference type="GO" id="GO:0005179">
    <property type="term" value="F:hormone activity"/>
    <property type="evidence" value="ECO:0007669"/>
    <property type="project" value="UniProtKB-KW"/>
</dbReference>
<evidence type="ECO:0000256" key="4">
    <source>
        <dbReference type="ARBA" id="ARBA00022702"/>
    </source>
</evidence>
<reference evidence="8 9" key="1">
    <citation type="journal article" date="2021" name="Commun. Biol.">
        <title>The genome of Shorea leprosula (Dipterocarpaceae) highlights the ecological relevance of drought in aseasonal tropical rainforests.</title>
        <authorList>
            <person name="Ng K.K.S."/>
            <person name="Kobayashi M.J."/>
            <person name="Fawcett J.A."/>
            <person name="Hatakeyama M."/>
            <person name="Paape T."/>
            <person name="Ng C.H."/>
            <person name="Ang C.C."/>
            <person name="Tnah L.H."/>
            <person name="Lee C.T."/>
            <person name="Nishiyama T."/>
            <person name="Sese J."/>
            <person name="O'Brien M.J."/>
            <person name="Copetti D."/>
            <person name="Mohd Noor M.I."/>
            <person name="Ong R.C."/>
            <person name="Putra M."/>
            <person name="Sireger I.Z."/>
            <person name="Indrioko S."/>
            <person name="Kosugi Y."/>
            <person name="Izuno A."/>
            <person name="Isagi Y."/>
            <person name="Lee S.L."/>
            <person name="Shimizu K.K."/>
        </authorList>
    </citation>
    <scope>NUCLEOTIDE SEQUENCE [LARGE SCALE GENOMIC DNA]</scope>
    <source>
        <strain evidence="8">214</strain>
    </source>
</reference>
<feature type="signal peptide" evidence="7">
    <location>
        <begin position="1"/>
        <end position="32"/>
    </location>
</feature>
<dbReference type="PANTHER" id="PTHR33136:SF4">
    <property type="entry name" value="PROTEIN RALF-LIKE 32"/>
    <property type="match status" value="1"/>
</dbReference>
<keyword evidence="3" id="KW-0964">Secreted</keyword>
<comment type="caution">
    <text evidence="8">The sequence shown here is derived from an EMBL/GenBank/DDBJ whole genome shotgun (WGS) entry which is preliminary data.</text>
</comment>
<gene>
    <name evidence="8" type="ORF">SLEP1_g28454</name>
</gene>
<dbReference type="GO" id="GO:0040008">
    <property type="term" value="P:regulation of growth"/>
    <property type="evidence" value="ECO:0007669"/>
    <property type="project" value="UniProtKB-ARBA"/>
</dbReference>
<evidence type="ECO:0000256" key="1">
    <source>
        <dbReference type="ARBA" id="ARBA00004613"/>
    </source>
</evidence>